<keyword evidence="1" id="KW-0479">Metal-binding</keyword>
<feature type="compositionally biased region" description="Low complexity" evidence="7">
    <location>
        <begin position="263"/>
        <end position="289"/>
    </location>
</feature>
<feature type="region of interest" description="Disordered" evidence="7">
    <location>
        <begin position="107"/>
        <end position="126"/>
    </location>
</feature>
<feature type="domain" description="Zn(2)-C6 fungal-type" evidence="8">
    <location>
        <begin position="222"/>
        <end position="251"/>
    </location>
</feature>
<feature type="domain" description="C2H2-type" evidence="9">
    <location>
        <begin position="5"/>
        <end position="32"/>
    </location>
</feature>
<organism evidence="10 11">
    <name type="scientific">Vanrija albida</name>
    <dbReference type="NCBI Taxonomy" id="181172"/>
    <lineage>
        <taxon>Eukaryota</taxon>
        <taxon>Fungi</taxon>
        <taxon>Dikarya</taxon>
        <taxon>Basidiomycota</taxon>
        <taxon>Agaricomycotina</taxon>
        <taxon>Tremellomycetes</taxon>
        <taxon>Trichosporonales</taxon>
        <taxon>Trichosporonaceae</taxon>
        <taxon>Vanrija</taxon>
    </lineage>
</organism>
<dbReference type="PROSITE" id="PS00028">
    <property type="entry name" value="ZINC_FINGER_C2H2_1"/>
    <property type="match status" value="2"/>
</dbReference>
<evidence type="ECO:0000313" key="10">
    <source>
        <dbReference type="EMBL" id="KAL1407519.1"/>
    </source>
</evidence>
<dbReference type="InterPro" id="IPR036236">
    <property type="entry name" value="Znf_C2H2_sf"/>
</dbReference>
<gene>
    <name evidence="10" type="ORF">Q8F55_006952</name>
</gene>
<dbReference type="GeneID" id="95987995"/>
<evidence type="ECO:0000259" key="9">
    <source>
        <dbReference type="PROSITE" id="PS50157"/>
    </source>
</evidence>
<evidence type="ECO:0000256" key="2">
    <source>
        <dbReference type="ARBA" id="ARBA00022833"/>
    </source>
</evidence>
<proteinExistence type="predicted"/>
<dbReference type="InterPro" id="IPR013087">
    <property type="entry name" value="Znf_C2H2_type"/>
</dbReference>
<dbReference type="Pfam" id="PF00172">
    <property type="entry name" value="Zn_clus"/>
    <property type="match status" value="1"/>
</dbReference>
<dbReference type="Pfam" id="PF00096">
    <property type="entry name" value="zf-C2H2"/>
    <property type="match status" value="1"/>
</dbReference>
<dbReference type="Proteomes" id="UP001565368">
    <property type="component" value="Unassembled WGS sequence"/>
</dbReference>
<evidence type="ECO:0000313" key="11">
    <source>
        <dbReference type="Proteomes" id="UP001565368"/>
    </source>
</evidence>
<evidence type="ECO:0000256" key="3">
    <source>
        <dbReference type="ARBA" id="ARBA00023015"/>
    </source>
</evidence>
<feature type="region of interest" description="Disordered" evidence="7">
    <location>
        <begin position="555"/>
        <end position="633"/>
    </location>
</feature>
<dbReference type="EMBL" id="JBBXJM010000005">
    <property type="protein sequence ID" value="KAL1407519.1"/>
    <property type="molecule type" value="Genomic_DNA"/>
</dbReference>
<dbReference type="Gene3D" id="3.30.160.60">
    <property type="entry name" value="Classic Zinc Finger"/>
    <property type="match status" value="2"/>
</dbReference>
<sequence>MGGDHKCPLCSATFTRPQHVGRHLRAHTGDRPYECKECPLRFARSDLLSRHVNKAHPKPNGAADNKNDKKARRRSSVSTSVSNGPSVSLPPAAQPVATRINGAPAATLLPTSVPHAPTGPDPTLFQAQRMYPNHPLLQTNNAWSTGHLDLAGTGLSMADYALPLGDHLGAGTLGGHSGLSFTQPYGSAPMRLSGSDQGIIPSAYSAGGLASRGFELSMKKRACDQCNHSKVRCDFADPCVRCSNRSIQCTYTKPQRSRTMGFPSAISTTSSTASQSPSFSSPASTTSPTLGRSDSPTNMFDIRRNSIPMAMSAQSFLTSDALFAANASRAATRPPVPDPDWDNMARGRGQSITASNLAASQNPYVISPTTTTAAGLAPTPALTNSTSPASSDLADFANSVNGGLPAQWTLPHSSESAWAFHPGVPSRSSTSEHASLSSSLQTSDLWSGDNSSTIGSAVSEDEDASDSAKEDDHDRRRRSSASVWATAFNDMSIEDRATQGLTFDQGVDMDVGFQPQRHLSLPEASDPQFAQYGLPTVDLNLWKLFLEPVALATPDQRSHDDLDPITYNQDTPRGISKSNSMPDLTTPNAASASLSSFPVPPPGAVGATPTASNMKTPTVNGAHAPSEASMSKWKAQIQERHATFNMKLDPGQKLQKPTFATGAQKQLRPHLHPLMASTALQQTLAPERTLSFGPPAFDPFGVLMTPGVVLVKTPTKMLSTQETRPGNKRQASQTLVPDAAGKRSVFTLGGDDDGAHEDKSSLQPPPVIKPASTKQAA</sequence>
<dbReference type="PROSITE" id="PS50048">
    <property type="entry name" value="ZN2_CY6_FUNGAL_2"/>
    <property type="match status" value="1"/>
</dbReference>
<feature type="compositionally biased region" description="Low complexity" evidence="7">
    <location>
        <begin position="76"/>
        <end position="87"/>
    </location>
</feature>
<evidence type="ECO:0000256" key="1">
    <source>
        <dbReference type="ARBA" id="ARBA00022723"/>
    </source>
</evidence>
<evidence type="ECO:0008006" key="12">
    <source>
        <dbReference type="Google" id="ProtNLM"/>
    </source>
</evidence>
<dbReference type="PANTHER" id="PTHR47660:SF2">
    <property type="entry name" value="TRANSCRIPTION FACTOR WITH C2H2 AND ZN(2)-CYS(6) DNA BINDING DOMAIN (EUROFUNG)"/>
    <property type="match status" value="1"/>
</dbReference>
<name>A0ABR3PYK7_9TREE</name>
<dbReference type="CDD" id="cd00067">
    <property type="entry name" value="GAL4"/>
    <property type="match status" value="1"/>
</dbReference>
<dbReference type="SUPFAM" id="SSF57667">
    <property type="entry name" value="beta-beta-alpha zinc fingers"/>
    <property type="match status" value="1"/>
</dbReference>
<dbReference type="Gene3D" id="4.10.240.10">
    <property type="entry name" value="Zn(2)-C6 fungal-type DNA-binding domain"/>
    <property type="match status" value="1"/>
</dbReference>
<feature type="region of interest" description="Disordered" evidence="7">
    <location>
        <begin position="51"/>
        <end position="93"/>
    </location>
</feature>
<comment type="caution">
    <text evidence="10">The sequence shown here is derived from an EMBL/GenBank/DDBJ whole genome shotgun (WGS) entry which is preliminary data.</text>
</comment>
<keyword evidence="3" id="KW-0805">Transcription regulation</keyword>
<feature type="region of interest" description="Disordered" evidence="7">
    <location>
        <begin position="421"/>
        <end position="480"/>
    </location>
</feature>
<dbReference type="RefSeq" id="XP_069207463.1">
    <property type="nucleotide sequence ID" value="XM_069355392.1"/>
</dbReference>
<evidence type="ECO:0000256" key="4">
    <source>
        <dbReference type="ARBA" id="ARBA00023163"/>
    </source>
</evidence>
<accession>A0ABR3PYK7</accession>
<feature type="region of interest" description="Disordered" evidence="7">
    <location>
        <begin position="717"/>
        <end position="777"/>
    </location>
</feature>
<keyword evidence="6" id="KW-0863">Zinc-finger</keyword>
<feature type="compositionally biased region" description="Polar residues" evidence="7">
    <location>
        <begin position="717"/>
        <end position="735"/>
    </location>
</feature>
<keyword evidence="5" id="KW-0539">Nucleus</keyword>
<dbReference type="SUPFAM" id="SSF57701">
    <property type="entry name" value="Zn2/Cys6 DNA-binding domain"/>
    <property type="match status" value="1"/>
</dbReference>
<reference evidence="10 11" key="1">
    <citation type="submission" date="2023-08" db="EMBL/GenBank/DDBJ databases">
        <title>Annotated Genome Sequence of Vanrija albida AlHP1.</title>
        <authorList>
            <person name="Herzog R."/>
        </authorList>
    </citation>
    <scope>NUCLEOTIDE SEQUENCE [LARGE SCALE GENOMIC DNA]</scope>
    <source>
        <strain evidence="10 11">AlHP1</strain>
    </source>
</reference>
<dbReference type="InterPro" id="IPR001138">
    <property type="entry name" value="Zn2Cys6_DnaBD"/>
</dbReference>
<dbReference type="InterPro" id="IPR036864">
    <property type="entry name" value="Zn2-C6_fun-type_DNA-bd_sf"/>
</dbReference>
<keyword evidence="2" id="KW-0862">Zinc</keyword>
<keyword evidence="4" id="KW-0804">Transcription</keyword>
<dbReference type="SMART" id="SM00066">
    <property type="entry name" value="GAL4"/>
    <property type="match status" value="1"/>
</dbReference>
<evidence type="ECO:0000259" key="8">
    <source>
        <dbReference type="PROSITE" id="PS50048"/>
    </source>
</evidence>
<feature type="domain" description="C2H2-type" evidence="9">
    <location>
        <begin position="33"/>
        <end position="61"/>
    </location>
</feature>
<keyword evidence="11" id="KW-1185">Reference proteome</keyword>
<dbReference type="PANTHER" id="PTHR47660">
    <property type="entry name" value="TRANSCRIPTION FACTOR WITH C2H2 AND ZN(2)-CYS(6) DNA BINDING DOMAIN (EUROFUNG)-RELATED-RELATED"/>
    <property type="match status" value="1"/>
</dbReference>
<evidence type="ECO:0000256" key="5">
    <source>
        <dbReference type="ARBA" id="ARBA00023242"/>
    </source>
</evidence>
<protein>
    <recommendedName>
        <fullName evidence="12">Zn(2)-C6 fungal-type domain-containing protein</fullName>
    </recommendedName>
</protein>
<feature type="compositionally biased region" description="Polar residues" evidence="7">
    <location>
        <begin position="566"/>
        <end position="596"/>
    </location>
</feature>
<dbReference type="SMART" id="SM00355">
    <property type="entry name" value="ZnF_C2H2"/>
    <property type="match status" value="2"/>
</dbReference>
<evidence type="ECO:0000256" key="7">
    <source>
        <dbReference type="SAM" id="MobiDB-lite"/>
    </source>
</evidence>
<feature type="compositionally biased region" description="Low complexity" evidence="7">
    <location>
        <begin position="426"/>
        <end position="447"/>
    </location>
</feature>
<dbReference type="PROSITE" id="PS50157">
    <property type="entry name" value="ZINC_FINGER_C2H2_2"/>
    <property type="match status" value="2"/>
</dbReference>
<feature type="region of interest" description="Disordered" evidence="7">
    <location>
        <begin position="257"/>
        <end position="297"/>
    </location>
</feature>
<evidence type="ECO:0000256" key="6">
    <source>
        <dbReference type="PROSITE-ProRule" id="PRU00042"/>
    </source>
</evidence>